<name>A0A0S6UBV5_NEOTH</name>
<protein>
    <submittedName>
        <fullName evidence="5">Pyruvate:ferredoxin oxidoreductase and related 2-oxoacid:ferredoxin oxidoreductases, delta subunit</fullName>
    </submittedName>
</protein>
<dbReference type="PROSITE" id="PS00198">
    <property type="entry name" value="4FE4S_FER_1"/>
    <property type="match status" value="1"/>
</dbReference>
<keyword evidence="1" id="KW-0479">Metal-binding</keyword>
<gene>
    <name evidence="5" type="ORF">MTY_0381</name>
</gene>
<accession>A0A0S6UBV5</accession>
<dbReference type="RefSeq" id="WP_025773150.1">
    <property type="nucleotide sequence ID" value="NZ_DF238840.1"/>
</dbReference>
<dbReference type="Pfam" id="PF00037">
    <property type="entry name" value="Fer4"/>
    <property type="match status" value="1"/>
</dbReference>
<keyword evidence="5" id="KW-0670">Pyruvate</keyword>
<keyword evidence="2" id="KW-0408">Iron</keyword>
<dbReference type="InterPro" id="IPR017900">
    <property type="entry name" value="4Fe4S_Fe_S_CS"/>
</dbReference>
<evidence type="ECO:0000259" key="4">
    <source>
        <dbReference type="PROSITE" id="PS51379"/>
    </source>
</evidence>
<feature type="domain" description="4Fe-4S ferredoxin-type" evidence="4">
    <location>
        <begin position="5"/>
        <end position="34"/>
    </location>
</feature>
<dbReference type="GO" id="GO:0046872">
    <property type="term" value="F:metal ion binding"/>
    <property type="evidence" value="ECO:0007669"/>
    <property type="project" value="UniProtKB-KW"/>
</dbReference>
<dbReference type="GO" id="GO:0051536">
    <property type="term" value="F:iron-sulfur cluster binding"/>
    <property type="evidence" value="ECO:0007669"/>
    <property type="project" value="UniProtKB-KW"/>
</dbReference>
<dbReference type="Proteomes" id="UP000063718">
    <property type="component" value="Unassembled WGS sequence"/>
</dbReference>
<dbReference type="EMBL" id="DF238840">
    <property type="protein sequence ID" value="GAF25052.1"/>
    <property type="molecule type" value="Genomic_DNA"/>
</dbReference>
<dbReference type="PROSITE" id="PS51379">
    <property type="entry name" value="4FE4S_FER_2"/>
    <property type="match status" value="2"/>
</dbReference>
<sequence>MIATAALILDPEKCVRCEICTRLCGTGALKGESDGASLILRFLPELCPRECRTCIDKCPVWALSRGPGQQKKKWHLKYPQCRICGRPSLPYLPLAGGTGTPGPAEALCPTCRRELGAQKLEEAAPGTPQPAGK</sequence>
<evidence type="ECO:0000256" key="3">
    <source>
        <dbReference type="ARBA" id="ARBA00023014"/>
    </source>
</evidence>
<evidence type="ECO:0000256" key="1">
    <source>
        <dbReference type="ARBA" id="ARBA00022723"/>
    </source>
</evidence>
<organism evidence="5">
    <name type="scientific">Moorella thermoacetica Y72</name>
    <dbReference type="NCBI Taxonomy" id="1325331"/>
    <lineage>
        <taxon>Bacteria</taxon>
        <taxon>Bacillati</taxon>
        <taxon>Bacillota</taxon>
        <taxon>Clostridia</taxon>
        <taxon>Neomoorellales</taxon>
        <taxon>Neomoorellaceae</taxon>
        <taxon>Neomoorella</taxon>
    </lineage>
</organism>
<proteinExistence type="predicted"/>
<dbReference type="Gene3D" id="3.30.70.20">
    <property type="match status" value="1"/>
</dbReference>
<reference evidence="5" key="1">
    <citation type="journal article" date="2014" name="Gene">
        <title>Genome-guided analysis of transformation efficiency and carbon dioxide assimilation by Moorella thermoacetica Y72.</title>
        <authorList>
            <person name="Tsukahara K."/>
            <person name="Kita A."/>
            <person name="Nakashimada Y."/>
            <person name="Hoshino T."/>
            <person name="Murakami K."/>
        </authorList>
    </citation>
    <scope>NUCLEOTIDE SEQUENCE [LARGE SCALE GENOMIC DNA]</scope>
    <source>
        <strain evidence="5">Y72</strain>
    </source>
</reference>
<evidence type="ECO:0000256" key="2">
    <source>
        <dbReference type="ARBA" id="ARBA00023004"/>
    </source>
</evidence>
<evidence type="ECO:0000313" key="5">
    <source>
        <dbReference type="EMBL" id="GAF25052.1"/>
    </source>
</evidence>
<feature type="domain" description="4Fe-4S ferredoxin-type" evidence="4">
    <location>
        <begin position="38"/>
        <end position="68"/>
    </location>
</feature>
<keyword evidence="3" id="KW-0411">Iron-sulfur</keyword>
<dbReference type="AlphaFoldDB" id="A0A0S6UBV5"/>
<dbReference type="SUPFAM" id="SSF54862">
    <property type="entry name" value="4Fe-4S ferredoxins"/>
    <property type="match status" value="1"/>
</dbReference>
<dbReference type="InterPro" id="IPR017896">
    <property type="entry name" value="4Fe4S_Fe-S-bd"/>
</dbReference>